<dbReference type="PANTHER" id="PTHR47505:SF1">
    <property type="entry name" value="DNA UTILIZATION PROTEIN YHGH"/>
    <property type="match status" value="1"/>
</dbReference>
<gene>
    <name evidence="3" type="ORF">LMG1861_01127</name>
</gene>
<dbReference type="Gene3D" id="3.40.50.2020">
    <property type="match status" value="1"/>
</dbReference>
<dbReference type="CDD" id="cd06223">
    <property type="entry name" value="PRTases_typeI"/>
    <property type="match status" value="1"/>
</dbReference>
<proteinExistence type="inferred from homology"/>
<evidence type="ECO:0000256" key="1">
    <source>
        <dbReference type="ARBA" id="ARBA00008007"/>
    </source>
</evidence>
<protein>
    <recommendedName>
        <fullName evidence="2">Phosphoribosyltransferase domain-containing protein</fullName>
    </recommendedName>
</protein>
<dbReference type="Proteomes" id="UP000494105">
    <property type="component" value="Unassembled WGS sequence"/>
</dbReference>
<reference evidence="3 4" key="1">
    <citation type="submission" date="2020-04" db="EMBL/GenBank/DDBJ databases">
        <authorList>
            <person name="De Canck E."/>
        </authorList>
    </citation>
    <scope>NUCLEOTIDE SEQUENCE [LARGE SCALE GENOMIC DNA]</scope>
    <source>
        <strain evidence="3 4">LMG 1861</strain>
    </source>
</reference>
<sequence length="250" mass="26048">MASIIAHPGRWPRLSLLTLGPRLGSHVGCDCPLCGARVTGARLCGGCADDIVAAPPGARPRCPRCALRLPATASICPACLGAPRAYGRTIAAFDYAPPADALIRMLKTQLRLSMAPVLARLLADAIVREGGLPQGVLLAPVPASRASLRARGMNPASEIARGLALHLDAPLLRQALRRQRETPRQTGLSRRARRQVAAGLFVASPLVRGRHVALVDDVMTTGSTVQAAALALKAAGATRVTVLVAARTPS</sequence>
<name>A0A6S7D9D0_9BURK</name>
<feature type="domain" description="Phosphoribosyltransferase" evidence="2">
    <location>
        <begin position="151"/>
        <end position="248"/>
    </location>
</feature>
<dbReference type="InterPro" id="IPR051910">
    <property type="entry name" value="ComF/GntX_DNA_util-trans"/>
</dbReference>
<evidence type="ECO:0000259" key="2">
    <source>
        <dbReference type="Pfam" id="PF00156"/>
    </source>
</evidence>
<organism evidence="3 4">
    <name type="scientific">Achromobacter piechaudii</name>
    <dbReference type="NCBI Taxonomy" id="72556"/>
    <lineage>
        <taxon>Bacteria</taxon>
        <taxon>Pseudomonadati</taxon>
        <taxon>Pseudomonadota</taxon>
        <taxon>Betaproteobacteria</taxon>
        <taxon>Burkholderiales</taxon>
        <taxon>Alcaligenaceae</taxon>
        <taxon>Achromobacter</taxon>
    </lineage>
</organism>
<comment type="similarity">
    <text evidence="1">Belongs to the ComF/GntX family.</text>
</comment>
<evidence type="ECO:0000313" key="4">
    <source>
        <dbReference type="Proteomes" id="UP000494105"/>
    </source>
</evidence>
<dbReference type="AlphaFoldDB" id="A0A6S7D9D0"/>
<dbReference type="SUPFAM" id="SSF53271">
    <property type="entry name" value="PRTase-like"/>
    <property type="match status" value="1"/>
</dbReference>
<dbReference type="PANTHER" id="PTHR47505">
    <property type="entry name" value="DNA UTILIZATION PROTEIN YHGH"/>
    <property type="match status" value="1"/>
</dbReference>
<evidence type="ECO:0000313" key="3">
    <source>
        <dbReference type="EMBL" id="CAB3837870.1"/>
    </source>
</evidence>
<dbReference type="Pfam" id="PF00156">
    <property type="entry name" value="Pribosyltran"/>
    <property type="match status" value="1"/>
</dbReference>
<dbReference type="InterPro" id="IPR029057">
    <property type="entry name" value="PRTase-like"/>
</dbReference>
<dbReference type="InterPro" id="IPR000836">
    <property type="entry name" value="PRTase_dom"/>
</dbReference>
<dbReference type="EMBL" id="CADILD010000001">
    <property type="protein sequence ID" value="CAB3837870.1"/>
    <property type="molecule type" value="Genomic_DNA"/>
</dbReference>
<accession>A0A6S7D9D0</accession>